<dbReference type="Pfam" id="PF11693">
    <property type="entry name" value="DUF2990"/>
    <property type="match status" value="1"/>
</dbReference>
<keyword evidence="3" id="KW-1185">Reference proteome</keyword>
<sequence>MRLAPILLSMVAVSSAAPSNIFNNIYDFSDELAEFYGKVSKYIDDVRHNVTPSATCDTSKISLPSFASGLPSPDGATPMYVALGRGTQNYTCADSTSSSTPVAIGAVASLYNATCIAANYPDLMEMLPNIAYKIALPANEYASMPPANIQLMGHHFFYDSTTPEFNLDTTAIKQYGVAMTKKQSQLNAPSSAAKGENGAVAWLYLTTTTGTVGEYKKVYRVNTASGSPPDTCKGMPSAFEVQYAANYYFFGN</sequence>
<proteinExistence type="predicted"/>
<organism evidence="2 3">
    <name type="scientific">Penicillium atrosanguineum</name>
    <dbReference type="NCBI Taxonomy" id="1132637"/>
    <lineage>
        <taxon>Eukaryota</taxon>
        <taxon>Fungi</taxon>
        <taxon>Dikarya</taxon>
        <taxon>Ascomycota</taxon>
        <taxon>Pezizomycotina</taxon>
        <taxon>Eurotiomycetes</taxon>
        <taxon>Eurotiomycetidae</taxon>
        <taxon>Eurotiales</taxon>
        <taxon>Aspergillaceae</taxon>
        <taxon>Penicillium</taxon>
    </lineage>
</organism>
<dbReference type="EMBL" id="JAPZBO010000001">
    <property type="protein sequence ID" value="KAJ5331581.1"/>
    <property type="molecule type" value="Genomic_DNA"/>
</dbReference>
<protein>
    <submittedName>
        <fullName evidence="2">Uncharacterized protein</fullName>
    </submittedName>
</protein>
<keyword evidence="1" id="KW-0732">Signal</keyword>
<dbReference type="Proteomes" id="UP001147746">
    <property type="component" value="Unassembled WGS sequence"/>
</dbReference>
<evidence type="ECO:0000256" key="1">
    <source>
        <dbReference type="SAM" id="SignalP"/>
    </source>
</evidence>
<reference evidence="2" key="2">
    <citation type="journal article" date="2023" name="IMA Fungus">
        <title>Comparative genomic study of the Penicillium genus elucidates a diverse pangenome and 15 lateral gene transfer events.</title>
        <authorList>
            <person name="Petersen C."/>
            <person name="Sorensen T."/>
            <person name="Nielsen M.R."/>
            <person name="Sondergaard T.E."/>
            <person name="Sorensen J.L."/>
            <person name="Fitzpatrick D.A."/>
            <person name="Frisvad J.C."/>
            <person name="Nielsen K.L."/>
        </authorList>
    </citation>
    <scope>NUCLEOTIDE SEQUENCE</scope>
    <source>
        <strain evidence="2">IBT 21472</strain>
    </source>
</reference>
<name>A0A9W9KYA8_9EURO</name>
<dbReference type="InterPro" id="IPR021851">
    <property type="entry name" value="DUF3455"/>
</dbReference>
<gene>
    <name evidence="2" type="ORF">N7476_001364</name>
</gene>
<accession>A0A9W9KYA8</accession>
<dbReference type="PANTHER" id="PTHR35567">
    <property type="entry name" value="MALATE DEHYDROGENASE (AFU_ORTHOLOGUE AFUA_2G13800)"/>
    <property type="match status" value="1"/>
</dbReference>
<feature type="chain" id="PRO_5041194826" evidence="1">
    <location>
        <begin position="17"/>
        <end position="252"/>
    </location>
</feature>
<evidence type="ECO:0000313" key="2">
    <source>
        <dbReference type="EMBL" id="KAJ5331581.1"/>
    </source>
</evidence>
<dbReference type="Pfam" id="PF11937">
    <property type="entry name" value="DUF3455"/>
    <property type="match status" value="1"/>
</dbReference>
<dbReference type="OrthoDB" id="1859733at2759"/>
<comment type="caution">
    <text evidence="2">The sequence shown here is derived from an EMBL/GenBank/DDBJ whole genome shotgun (WGS) entry which is preliminary data.</text>
</comment>
<reference evidence="2" key="1">
    <citation type="submission" date="2022-12" db="EMBL/GenBank/DDBJ databases">
        <authorList>
            <person name="Petersen C."/>
        </authorList>
    </citation>
    <scope>NUCLEOTIDE SEQUENCE</scope>
    <source>
        <strain evidence="2">IBT 21472</strain>
    </source>
</reference>
<evidence type="ECO:0000313" key="3">
    <source>
        <dbReference type="Proteomes" id="UP001147746"/>
    </source>
</evidence>
<feature type="signal peptide" evidence="1">
    <location>
        <begin position="1"/>
        <end position="16"/>
    </location>
</feature>
<dbReference type="AlphaFoldDB" id="A0A9W9KYA8"/>
<dbReference type="PANTHER" id="PTHR35567:SF1">
    <property type="entry name" value="CONSERVED FUNGAL PROTEIN (AFU_ORTHOLOGUE AFUA_1G14230)"/>
    <property type="match status" value="1"/>
</dbReference>
<dbReference type="InterPro" id="IPR021706">
    <property type="entry name" value="DUF2990"/>
</dbReference>